<evidence type="ECO:0000313" key="10">
    <source>
        <dbReference type="EMBL" id="RDB69890.1"/>
    </source>
</evidence>
<dbReference type="EMBL" id="PPTT01000007">
    <property type="protein sequence ID" value="RDB69890.1"/>
    <property type="molecule type" value="Genomic_DNA"/>
</dbReference>
<keyword evidence="7 8" id="KW-0862">Zinc</keyword>
<feature type="domain" description="Hcy-binding" evidence="9">
    <location>
        <begin position="37"/>
        <end position="318"/>
    </location>
</feature>
<evidence type="ECO:0000256" key="3">
    <source>
        <dbReference type="ARBA" id="ARBA00022679"/>
    </source>
</evidence>
<keyword evidence="6" id="KW-0170">Cobalt</keyword>
<evidence type="ECO:0000313" key="13">
    <source>
        <dbReference type="Proteomes" id="UP000270112"/>
    </source>
</evidence>
<dbReference type="GO" id="GO:0046653">
    <property type="term" value="P:tetrahydrofolate metabolic process"/>
    <property type="evidence" value="ECO:0007669"/>
    <property type="project" value="TreeGrafter"/>
</dbReference>
<dbReference type="Pfam" id="PF02574">
    <property type="entry name" value="S-methyl_trans"/>
    <property type="match status" value="1"/>
</dbReference>
<evidence type="ECO:0000313" key="11">
    <source>
        <dbReference type="EMBL" id="RNM42748.1"/>
    </source>
</evidence>
<evidence type="ECO:0000256" key="2">
    <source>
        <dbReference type="ARBA" id="ARBA00022603"/>
    </source>
</evidence>
<keyword evidence="4" id="KW-0949">S-adenosyl-L-methionine</keyword>
<dbReference type="GO" id="GO:0032259">
    <property type="term" value="P:methylation"/>
    <property type="evidence" value="ECO:0007669"/>
    <property type="project" value="UniProtKB-KW"/>
</dbReference>
<dbReference type="Proteomes" id="UP000270112">
    <property type="component" value="Unassembled WGS sequence"/>
</dbReference>
<sequence>MAETKRLGRAERPVGPLGAYNGGMAEDIDIPGIVTDEHLARALRGEDALVFDGAMGTQLMARGFARDDAPFELLNLTHPAAVTAIHAAYVAAGADVATTNTFGANRRALEGRASVADVYRAAVSCAREAGARYVAGDIGPLGALFDPAGPLAYEEAYDLFAEQVDAVRAAGCDLVLIETMLDLGEAQAALRAARERCDLPVLVTMTLAADGRTYLGTPPEMAAVALASLGAHAVGFNCSFGPDLMADAVRAAARRVACPLLVQPNAGLPREGADGLVYELGPDAFARAMEPLMAAGATMVGGCCGTGPAHIERLSALAVGKTS</sequence>
<dbReference type="InterPro" id="IPR036589">
    <property type="entry name" value="HCY_dom_sf"/>
</dbReference>
<dbReference type="InterPro" id="IPR050554">
    <property type="entry name" value="Met_Synthase/Corrinoid"/>
</dbReference>
<keyword evidence="3 8" id="KW-0808">Transferase</keyword>
<evidence type="ECO:0000259" key="9">
    <source>
        <dbReference type="PROSITE" id="PS50970"/>
    </source>
</evidence>
<evidence type="ECO:0000256" key="6">
    <source>
        <dbReference type="ARBA" id="ARBA00023285"/>
    </source>
</evidence>
<feature type="binding site" evidence="7 8">
    <location>
        <position position="303"/>
    </location>
    <ligand>
        <name>Zn(2+)</name>
        <dbReference type="ChEBI" id="CHEBI:29105"/>
    </ligand>
</feature>
<evidence type="ECO:0000256" key="4">
    <source>
        <dbReference type="ARBA" id="ARBA00022691"/>
    </source>
</evidence>
<reference evidence="11" key="3">
    <citation type="journal article" date="2019" name="Microbiol. Resour. Announc.">
        <title>Draft Genome Sequences of Type Strains of Gordonibacter faecihominis, Paraeggerthella hongkongensis, Parvibacter caecicola,Slackia equolifaciens, Slackia faecicanis, and Slackia isoflavoniconvertens.</title>
        <authorList>
            <person name="Danylec N."/>
            <person name="Stoll D.A."/>
            <person name="Dotsch A."/>
            <person name="Huch M."/>
        </authorList>
    </citation>
    <scope>NUCLEOTIDE SEQUENCE</scope>
    <source>
        <strain evidence="11">DSM 16107</strain>
    </source>
</reference>
<comment type="cofactor">
    <cofactor evidence="7">
        <name>Zn(2+)</name>
        <dbReference type="ChEBI" id="CHEBI:29105"/>
    </cofactor>
    <text evidence="7">Binds 1 zinc ion per subunit.</text>
</comment>
<feature type="binding site" evidence="7 8">
    <location>
        <position position="304"/>
    </location>
    <ligand>
        <name>Zn(2+)</name>
        <dbReference type="ChEBI" id="CHEBI:29105"/>
    </ligand>
</feature>
<dbReference type="PIRSF" id="PIRSF037505">
    <property type="entry name" value="Betaine_HMT"/>
    <property type="match status" value="1"/>
</dbReference>
<dbReference type="PANTHER" id="PTHR45833:SF1">
    <property type="entry name" value="METHIONINE SYNTHASE"/>
    <property type="match status" value="1"/>
</dbReference>
<dbReference type="EMBL" id="QICC01000007">
    <property type="protein sequence ID" value="RNM42748.1"/>
    <property type="molecule type" value="Genomic_DNA"/>
</dbReference>
<evidence type="ECO:0000256" key="5">
    <source>
        <dbReference type="ARBA" id="ARBA00022723"/>
    </source>
</evidence>
<feature type="binding site" evidence="7 8">
    <location>
        <position position="238"/>
    </location>
    <ligand>
        <name>Zn(2+)</name>
        <dbReference type="ChEBI" id="CHEBI:29105"/>
    </ligand>
</feature>
<dbReference type="Proteomes" id="UP000253817">
    <property type="component" value="Unassembled WGS sequence"/>
</dbReference>
<evidence type="ECO:0000256" key="7">
    <source>
        <dbReference type="PIRSR" id="PIRSR037505-2"/>
    </source>
</evidence>
<dbReference type="GO" id="GO:0008270">
    <property type="term" value="F:zinc ion binding"/>
    <property type="evidence" value="ECO:0007669"/>
    <property type="project" value="InterPro"/>
</dbReference>
<name>A0A3N0J0G9_9ACTN</name>
<protein>
    <recommendedName>
        <fullName evidence="9">Hcy-binding domain-containing protein</fullName>
    </recommendedName>
</protein>
<gene>
    <name evidence="10" type="ORF">C1876_05725</name>
    <name evidence="11" type="ORF">DMP09_03145</name>
</gene>
<keyword evidence="5 7" id="KW-0479">Metal-binding</keyword>
<keyword evidence="12" id="KW-1185">Reference proteome</keyword>
<accession>A0A3N0J0G9</accession>
<dbReference type="SUPFAM" id="SSF82282">
    <property type="entry name" value="Homocysteine S-methyltransferase"/>
    <property type="match status" value="1"/>
</dbReference>
<dbReference type="InterPro" id="IPR003726">
    <property type="entry name" value="HCY_dom"/>
</dbReference>
<comment type="similarity">
    <text evidence="1">Belongs to the vitamin-B12 dependent methionine synthase family.</text>
</comment>
<dbReference type="GO" id="GO:0008705">
    <property type="term" value="F:methionine synthase activity"/>
    <property type="evidence" value="ECO:0007669"/>
    <property type="project" value="TreeGrafter"/>
</dbReference>
<organism evidence="11 13">
    <name type="scientific">Eggerthella sinensis</name>
    <dbReference type="NCBI Taxonomy" id="242230"/>
    <lineage>
        <taxon>Bacteria</taxon>
        <taxon>Bacillati</taxon>
        <taxon>Actinomycetota</taxon>
        <taxon>Coriobacteriia</taxon>
        <taxon>Eggerthellales</taxon>
        <taxon>Eggerthellaceae</taxon>
        <taxon>Eggerthella</taxon>
    </lineage>
</organism>
<reference evidence="10 12" key="1">
    <citation type="journal article" date="2018" name="Elife">
        <title>Discovery and characterization of a prevalent human gut bacterial enzyme sufficient for the inactivation of a family of plant toxins.</title>
        <authorList>
            <person name="Koppel N."/>
            <person name="Bisanz J.E."/>
            <person name="Pandelia M.E."/>
            <person name="Turnbaugh P.J."/>
            <person name="Balskus E.P."/>
        </authorList>
    </citation>
    <scope>NUCLEOTIDE SEQUENCE [LARGE SCALE GENOMIC DNA]</scope>
    <source>
        <strain evidence="10 12">DSM 16107</strain>
    </source>
</reference>
<dbReference type="AlphaFoldDB" id="A0A3N0J0G9"/>
<dbReference type="PANTHER" id="PTHR45833">
    <property type="entry name" value="METHIONINE SYNTHASE"/>
    <property type="match status" value="1"/>
</dbReference>
<dbReference type="GO" id="GO:0005829">
    <property type="term" value="C:cytosol"/>
    <property type="evidence" value="ECO:0007669"/>
    <property type="project" value="TreeGrafter"/>
</dbReference>
<evidence type="ECO:0000256" key="8">
    <source>
        <dbReference type="PROSITE-ProRule" id="PRU00333"/>
    </source>
</evidence>
<dbReference type="PROSITE" id="PS50970">
    <property type="entry name" value="HCY"/>
    <property type="match status" value="1"/>
</dbReference>
<comment type="caution">
    <text evidence="11">The sequence shown here is derived from an EMBL/GenBank/DDBJ whole genome shotgun (WGS) entry which is preliminary data.</text>
</comment>
<dbReference type="GO" id="GO:0050667">
    <property type="term" value="P:homocysteine metabolic process"/>
    <property type="evidence" value="ECO:0007669"/>
    <property type="project" value="TreeGrafter"/>
</dbReference>
<evidence type="ECO:0000313" key="12">
    <source>
        <dbReference type="Proteomes" id="UP000253817"/>
    </source>
</evidence>
<dbReference type="InterPro" id="IPR017226">
    <property type="entry name" value="BHMT-like"/>
</dbReference>
<keyword evidence="2 8" id="KW-0489">Methyltransferase</keyword>
<dbReference type="Gene3D" id="3.20.20.330">
    <property type="entry name" value="Homocysteine-binding-like domain"/>
    <property type="match status" value="1"/>
</dbReference>
<proteinExistence type="inferred from homology"/>
<reference evidence="13" key="2">
    <citation type="submission" date="2018-05" db="EMBL/GenBank/DDBJ databases">
        <title>Genome Sequencing of selected type strains of the family Eggerthellaceae.</title>
        <authorList>
            <person name="Danylec N."/>
            <person name="Stoll D.A."/>
            <person name="Doetsch A."/>
            <person name="Huch M."/>
        </authorList>
    </citation>
    <scope>NUCLEOTIDE SEQUENCE [LARGE SCALE GENOMIC DNA]</scope>
    <source>
        <strain evidence="13">DSM 16107</strain>
    </source>
</reference>
<evidence type="ECO:0000256" key="1">
    <source>
        <dbReference type="ARBA" id="ARBA00010398"/>
    </source>
</evidence>